<dbReference type="Proteomes" id="UP000183508">
    <property type="component" value="Unassembled WGS sequence"/>
</dbReference>
<dbReference type="OrthoDB" id="9809962at2"/>
<protein>
    <submittedName>
        <fullName evidence="2">FMN phosphatase YigB, HAD superfamily</fullName>
    </submittedName>
</protein>
<dbReference type="InterPro" id="IPR051540">
    <property type="entry name" value="S-2-haloacid_dehalogenase"/>
</dbReference>
<dbReference type="SUPFAM" id="SSF56784">
    <property type="entry name" value="HAD-like"/>
    <property type="match status" value="1"/>
</dbReference>
<dbReference type="AlphaFoldDB" id="A0A1I7K3C9"/>
<keyword evidence="1" id="KW-0378">Hydrolase</keyword>
<dbReference type="Gene3D" id="3.40.50.1000">
    <property type="entry name" value="HAD superfamily/HAD-like"/>
    <property type="match status" value="1"/>
</dbReference>
<organism evidence="2 3">
    <name type="scientific">Alicyclobacillus macrosporangiidus</name>
    <dbReference type="NCBI Taxonomy" id="392015"/>
    <lineage>
        <taxon>Bacteria</taxon>
        <taxon>Bacillati</taxon>
        <taxon>Bacillota</taxon>
        <taxon>Bacilli</taxon>
        <taxon>Bacillales</taxon>
        <taxon>Alicyclobacillaceae</taxon>
        <taxon>Alicyclobacillus</taxon>
    </lineage>
</organism>
<dbReference type="SFLD" id="SFLDG01129">
    <property type="entry name" value="C1.5:_HAD__Beta-PGM__Phosphata"/>
    <property type="match status" value="1"/>
</dbReference>
<dbReference type="PANTHER" id="PTHR43316:SF3">
    <property type="entry name" value="HALOACID DEHALOGENASE, TYPE II (AFU_ORTHOLOGUE AFUA_2G07750)-RELATED"/>
    <property type="match status" value="1"/>
</dbReference>
<gene>
    <name evidence="2" type="ORF">SAMN05421543_11369</name>
</gene>
<evidence type="ECO:0000256" key="1">
    <source>
        <dbReference type="ARBA" id="ARBA00022801"/>
    </source>
</evidence>
<dbReference type="STRING" id="392015.SAMN05421543_11369"/>
<dbReference type="SFLD" id="SFLDS00003">
    <property type="entry name" value="Haloacid_Dehalogenase"/>
    <property type="match status" value="1"/>
</dbReference>
<dbReference type="PANTHER" id="PTHR43316">
    <property type="entry name" value="HYDROLASE, HALOACID DELAHOGENASE-RELATED"/>
    <property type="match status" value="1"/>
</dbReference>
<accession>A0A1I7K3C9</accession>
<dbReference type="Pfam" id="PF00702">
    <property type="entry name" value="Hydrolase"/>
    <property type="match status" value="1"/>
</dbReference>
<name>A0A1I7K3C9_9BACL</name>
<proteinExistence type="predicted"/>
<dbReference type="EMBL" id="FPBV01000013">
    <property type="protein sequence ID" value="SFU91909.1"/>
    <property type="molecule type" value="Genomic_DNA"/>
</dbReference>
<dbReference type="InterPro" id="IPR036412">
    <property type="entry name" value="HAD-like_sf"/>
</dbReference>
<dbReference type="eggNOG" id="COG0546">
    <property type="taxonomic scope" value="Bacteria"/>
</dbReference>
<dbReference type="InterPro" id="IPR023214">
    <property type="entry name" value="HAD_sf"/>
</dbReference>
<dbReference type="GO" id="GO:0016787">
    <property type="term" value="F:hydrolase activity"/>
    <property type="evidence" value="ECO:0007669"/>
    <property type="project" value="UniProtKB-KW"/>
</dbReference>
<sequence>MVTRLRALLFDLDGTLLPFHHERFMKGYFQKLVPAVAEVVDPERIVGQIWQATEAMIGNEEPALTNEEAFRRAFFTATGYPEAPVWERFTWFYETVFPELAALTEPTPVAREICQTALDKGYLVVLATNPIFPDAAVRHRMRWAGIDDIPFALVTTMEHMHYCKPNPKYYVEILERLDLAPYECMMIGNDVQEDGVAGQLGMETFLVTDCLIDRGVGHLEFTHRGTLEDVLRFVQGLPVRPETGRRANTVPDH</sequence>
<reference evidence="3" key="1">
    <citation type="submission" date="2016-10" db="EMBL/GenBank/DDBJ databases">
        <authorList>
            <person name="Varghese N."/>
        </authorList>
    </citation>
    <scope>NUCLEOTIDE SEQUENCE [LARGE SCALE GENOMIC DNA]</scope>
    <source>
        <strain evidence="3">DSM 17980</strain>
    </source>
</reference>
<keyword evidence="3" id="KW-1185">Reference proteome</keyword>
<dbReference type="InterPro" id="IPR006439">
    <property type="entry name" value="HAD-SF_hydro_IA"/>
</dbReference>
<evidence type="ECO:0000313" key="3">
    <source>
        <dbReference type="Proteomes" id="UP000183508"/>
    </source>
</evidence>
<dbReference type="PRINTS" id="PR00413">
    <property type="entry name" value="HADHALOGNASE"/>
</dbReference>
<evidence type="ECO:0000313" key="2">
    <source>
        <dbReference type="EMBL" id="SFU91909.1"/>
    </source>
</evidence>